<sequence>MFAQGGVLTCDESCTKMMKLLLEDHSSCCPPVAKELNLKCSVRDGDQRDGDRRDGGRTPEGRRPEGRRPEGRPLYREQRKEKQRCTESVSCHVALTDSHSCCGPKYPRGNRPKQGDEPHSVCEPVLRPPAPHPPLSRPALGR</sequence>
<feature type="region of interest" description="Disordered" evidence="1">
    <location>
        <begin position="40"/>
        <end position="85"/>
    </location>
</feature>
<feature type="region of interest" description="Disordered" evidence="1">
    <location>
        <begin position="97"/>
        <end position="142"/>
    </location>
</feature>
<organism evidence="2 3">
    <name type="scientific">Pleuronectes platessa</name>
    <name type="common">European plaice</name>
    <dbReference type="NCBI Taxonomy" id="8262"/>
    <lineage>
        <taxon>Eukaryota</taxon>
        <taxon>Metazoa</taxon>
        <taxon>Chordata</taxon>
        <taxon>Craniata</taxon>
        <taxon>Vertebrata</taxon>
        <taxon>Euteleostomi</taxon>
        <taxon>Actinopterygii</taxon>
        <taxon>Neopterygii</taxon>
        <taxon>Teleostei</taxon>
        <taxon>Neoteleostei</taxon>
        <taxon>Acanthomorphata</taxon>
        <taxon>Carangaria</taxon>
        <taxon>Pleuronectiformes</taxon>
        <taxon>Pleuronectoidei</taxon>
        <taxon>Pleuronectidae</taxon>
        <taxon>Pleuronectes</taxon>
    </lineage>
</organism>
<feature type="compositionally biased region" description="Pro residues" evidence="1">
    <location>
        <begin position="126"/>
        <end position="136"/>
    </location>
</feature>
<name>A0A9N7YAT6_PLEPL</name>
<gene>
    <name evidence="2" type="ORF">PLEPLA_LOCUS12608</name>
</gene>
<dbReference type="AlphaFoldDB" id="A0A9N7YAT6"/>
<evidence type="ECO:0000313" key="3">
    <source>
        <dbReference type="Proteomes" id="UP001153269"/>
    </source>
</evidence>
<evidence type="ECO:0000313" key="2">
    <source>
        <dbReference type="EMBL" id="CAB1424680.1"/>
    </source>
</evidence>
<proteinExistence type="predicted"/>
<reference evidence="2" key="1">
    <citation type="submission" date="2020-03" db="EMBL/GenBank/DDBJ databases">
        <authorList>
            <person name="Weist P."/>
        </authorList>
    </citation>
    <scope>NUCLEOTIDE SEQUENCE</scope>
</reference>
<comment type="caution">
    <text evidence="2">The sequence shown here is derived from an EMBL/GenBank/DDBJ whole genome shotgun (WGS) entry which is preliminary data.</text>
</comment>
<dbReference type="EMBL" id="CADEAL010000747">
    <property type="protein sequence ID" value="CAB1424680.1"/>
    <property type="molecule type" value="Genomic_DNA"/>
</dbReference>
<keyword evidence="3" id="KW-1185">Reference proteome</keyword>
<feature type="compositionally biased region" description="Basic and acidic residues" evidence="1">
    <location>
        <begin position="41"/>
        <end position="85"/>
    </location>
</feature>
<dbReference type="Proteomes" id="UP001153269">
    <property type="component" value="Unassembled WGS sequence"/>
</dbReference>
<accession>A0A9N7YAT6</accession>
<protein>
    <submittedName>
        <fullName evidence="2">Uncharacterized protein</fullName>
    </submittedName>
</protein>
<evidence type="ECO:0000256" key="1">
    <source>
        <dbReference type="SAM" id="MobiDB-lite"/>
    </source>
</evidence>